<dbReference type="Gene3D" id="3.40.50.1240">
    <property type="entry name" value="Phosphoglycerate mutase-like"/>
    <property type="match status" value="1"/>
</dbReference>
<name>A0ABU1DCG4_9HYPH</name>
<dbReference type="CDD" id="cd07040">
    <property type="entry name" value="HP"/>
    <property type="match status" value="1"/>
</dbReference>
<dbReference type="Proteomes" id="UP001181622">
    <property type="component" value="Unassembled WGS sequence"/>
</dbReference>
<gene>
    <name evidence="2" type="ORF">IHQ68_04085</name>
</gene>
<evidence type="ECO:0000256" key="1">
    <source>
        <dbReference type="SAM" id="SignalP"/>
    </source>
</evidence>
<dbReference type="InterPro" id="IPR013078">
    <property type="entry name" value="His_Pase_superF_clade-1"/>
</dbReference>
<dbReference type="RefSeq" id="WP_309389117.1">
    <property type="nucleotide sequence ID" value="NZ_JADBEO010000006.1"/>
</dbReference>
<keyword evidence="3" id="KW-1185">Reference proteome</keyword>
<proteinExistence type="predicted"/>
<protein>
    <submittedName>
        <fullName evidence="2">Histidine phosphatase family protein</fullName>
    </submittedName>
</protein>
<comment type="caution">
    <text evidence="2">The sequence shown here is derived from an EMBL/GenBank/DDBJ whole genome shotgun (WGS) entry which is preliminary data.</text>
</comment>
<sequence length="185" mass="19267">MIRLAAALLCLFSAPAFADDAALWRALAAGGHAAIMRHATAPGVGDPAGFKLGDCATQRNLSEEGRAEARALGDRFRKEGVAVGRVATSQWCRCRDTAVEMALGEVVEDPRLNSFFGSDREATRKAVDGVKAALAETPRAGPIAVLVTHQVNVTATTGVYPASGEIVVVRLNESGAAEVVGTLKP</sequence>
<feature type="signal peptide" evidence="1">
    <location>
        <begin position="1"/>
        <end position="18"/>
    </location>
</feature>
<evidence type="ECO:0000313" key="2">
    <source>
        <dbReference type="EMBL" id="MDR4305804.1"/>
    </source>
</evidence>
<feature type="chain" id="PRO_5045803142" evidence="1">
    <location>
        <begin position="19"/>
        <end position="185"/>
    </location>
</feature>
<dbReference type="Pfam" id="PF00300">
    <property type="entry name" value="His_Phos_1"/>
    <property type="match status" value="1"/>
</dbReference>
<accession>A0ABU1DCG4</accession>
<dbReference type="SUPFAM" id="SSF53254">
    <property type="entry name" value="Phosphoglycerate mutase-like"/>
    <property type="match status" value="1"/>
</dbReference>
<reference evidence="2" key="1">
    <citation type="submission" date="2020-10" db="EMBL/GenBank/DDBJ databases">
        <authorList>
            <person name="Abbas A."/>
            <person name="Razzaq R."/>
            <person name="Waqas M."/>
            <person name="Abbas N."/>
            <person name="Nielsen T.K."/>
            <person name="Hansen L.H."/>
            <person name="Hussain S."/>
            <person name="Shahid M."/>
        </authorList>
    </citation>
    <scope>NUCLEOTIDE SEQUENCE</scope>
    <source>
        <strain evidence="2">S14</strain>
    </source>
</reference>
<dbReference type="InterPro" id="IPR029033">
    <property type="entry name" value="His_PPase_superfam"/>
</dbReference>
<evidence type="ECO:0000313" key="3">
    <source>
        <dbReference type="Proteomes" id="UP001181622"/>
    </source>
</evidence>
<organism evidence="2 3">
    <name type="scientific">Chelatococcus sambhunathii</name>
    <dbReference type="NCBI Taxonomy" id="363953"/>
    <lineage>
        <taxon>Bacteria</taxon>
        <taxon>Pseudomonadati</taxon>
        <taxon>Pseudomonadota</taxon>
        <taxon>Alphaproteobacteria</taxon>
        <taxon>Hyphomicrobiales</taxon>
        <taxon>Chelatococcaceae</taxon>
        <taxon>Chelatococcus</taxon>
    </lineage>
</organism>
<keyword evidence="1" id="KW-0732">Signal</keyword>
<dbReference type="EMBL" id="JADBEO010000006">
    <property type="protein sequence ID" value="MDR4305804.1"/>
    <property type="molecule type" value="Genomic_DNA"/>
</dbReference>